<evidence type="ECO:0000313" key="13">
    <source>
        <dbReference type="Proteomes" id="UP000887568"/>
    </source>
</evidence>
<dbReference type="Pfam" id="PF01762">
    <property type="entry name" value="Galactosyl_T"/>
    <property type="match status" value="1"/>
</dbReference>
<keyword evidence="3 11" id="KW-0328">Glycosyltransferase</keyword>
<evidence type="ECO:0000256" key="5">
    <source>
        <dbReference type="ARBA" id="ARBA00022692"/>
    </source>
</evidence>
<comment type="similarity">
    <text evidence="2 11">Belongs to the glycosyltransferase 31 family.</text>
</comment>
<evidence type="ECO:0000256" key="6">
    <source>
        <dbReference type="ARBA" id="ARBA00022968"/>
    </source>
</evidence>
<feature type="transmembrane region" description="Helical" evidence="11">
    <location>
        <begin position="374"/>
        <end position="401"/>
    </location>
</feature>
<dbReference type="InterPro" id="IPR002659">
    <property type="entry name" value="Glyco_trans_31"/>
</dbReference>
<reference evidence="12" key="1">
    <citation type="submission" date="2022-11" db="UniProtKB">
        <authorList>
            <consortium name="EnsemblMetazoa"/>
        </authorList>
    </citation>
    <scope>IDENTIFICATION</scope>
</reference>
<sequence length="406" mass="46792">MCMIRTYSLLRMFYTIVLVYVFVVCLLVGYSVVGPDAYPPTTEKPTVPSIDDLEEASLNISSIRQTEEEWERISDEIPDWANITTGPLFSDEVINPHPFNFTIANKDACFRRNDTKGQLFLVILVKCRPNETYDREQIRRTWGGVKQVLGRRTLTMFLVGQTTDSVANSKLRDEDNDHRDFIQEDFIDAYHNMTHKTIMGLKWVALFCRQASYVLSVDSDMTLNIYNLVVRLIEMPRTSFAEGNLRADPKPHRSRESKWYTPYDMYPEPTYAPFLNGACYAMSGDVAISVYRESVHVRFLQWDDVFVGLVMKRVGVQPGLCPLYEQFHGVKVALRRGIGRGLRHNIKKVNEYVINIWENVVGKRLRNENKTPHFAWSLLLLNVVFIVAICIGCSIHIWTIAETEKA</sequence>
<keyword evidence="13" id="KW-1185">Reference proteome</keyword>
<evidence type="ECO:0000313" key="12">
    <source>
        <dbReference type="EnsemblMetazoa" id="XP_038054413.1"/>
    </source>
</evidence>
<accession>A0A913ZRL8</accession>
<dbReference type="EnsemblMetazoa" id="XM_038198485.1">
    <property type="protein sequence ID" value="XP_038054413.1"/>
    <property type="gene ID" value="LOC119726691"/>
</dbReference>
<keyword evidence="7 11" id="KW-1133">Transmembrane helix</keyword>
<dbReference type="EC" id="2.4.1.-" evidence="11"/>
<evidence type="ECO:0000256" key="3">
    <source>
        <dbReference type="ARBA" id="ARBA00022676"/>
    </source>
</evidence>
<protein>
    <recommendedName>
        <fullName evidence="11">Hexosyltransferase</fullName>
        <ecNumber evidence="11">2.4.1.-</ecNumber>
    </recommendedName>
</protein>
<dbReference type="GeneID" id="119726691"/>
<dbReference type="GO" id="GO:0006493">
    <property type="term" value="P:protein O-linked glycosylation"/>
    <property type="evidence" value="ECO:0007669"/>
    <property type="project" value="TreeGrafter"/>
</dbReference>
<keyword evidence="10" id="KW-0325">Glycoprotein</keyword>
<comment type="subcellular location">
    <subcellularLocation>
        <location evidence="1 11">Golgi apparatus membrane</location>
        <topology evidence="1 11">Single-pass type II membrane protein</topology>
    </subcellularLocation>
</comment>
<organism evidence="12 13">
    <name type="scientific">Patiria miniata</name>
    <name type="common">Bat star</name>
    <name type="synonym">Asterina miniata</name>
    <dbReference type="NCBI Taxonomy" id="46514"/>
    <lineage>
        <taxon>Eukaryota</taxon>
        <taxon>Metazoa</taxon>
        <taxon>Echinodermata</taxon>
        <taxon>Eleutherozoa</taxon>
        <taxon>Asterozoa</taxon>
        <taxon>Asteroidea</taxon>
        <taxon>Valvatacea</taxon>
        <taxon>Valvatida</taxon>
        <taxon>Asterinidae</taxon>
        <taxon>Patiria</taxon>
    </lineage>
</organism>
<dbReference type="Proteomes" id="UP000887568">
    <property type="component" value="Unplaced"/>
</dbReference>
<dbReference type="GO" id="GO:0016758">
    <property type="term" value="F:hexosyltransferase activity"/>
    <property type="evidence" value="ECO:0007669"/>
    <property type="project" value="InterPro"/>
</dbReference>
<evidence type="ECO:0000256" key="10">
    <source>
        <dbReference type="ARBA" id="ARBA00023180"/>
    </source>
</evidence>
<proteinExistence type="inferred from homology"/>
<feature type="transmembrane region" description="Helical" evidence="11">
    <location>
        <begin position="12"/>
        <end position="33"/>
    </location>
</feature>
<evidence type="ECO:0000256" key="11">
    <source>
        <dbReference type="RuleBase" id="RU363063"/>
    </source>
</evidence>
<evidence type="ECO:0000256" key="8">
    <source>
        <dbReference type="ARBA" id="ARBA00023034"/>
    </source>
</evidence>
<dbReference type="OrthoDB" id="5957813at2759"/>
<dbReference type="Gene3D" id="3.90.550.50">
    <property type="match status" value="1"/>
</dbReference>
<dbReference type="AlphaFoldDB" id="A0A913ZRL8"/>
<dbReference type="PANTHER" id="PTHR11214">
    <property type="entry name" value="BETA-1,3-N-ACETYLGLUCOSAMINYLTRANSFERASE"/>
    <property type="match status" value="1"/>
</dbReference>
<keyword evidence="8 11" id="KW-0333">Golgi apparatus</keyword>
<dbReference type="OMA" id="VILVKCR"/>
<evidence type="ECO:0000256" key="4">
    <source>
        <dbReference type="ARBA" id="ARBA00022679"/>
    </source>
</evidence>
<evidence type="ECO:0000256" key="7">
    <source>
        <dbReference type="ARBA" id="ARBA00022989"/>
    </source>
</evidence>
<keyword evidence="6" id="KW-0735">Signal-anchor</keyword>
<dbReference type="RefSeq" id="XP_038054413.1">
    <property type="nucleotide sequence ID" value="XM_038198485.1"/>
</dbReference>
<name>A0A913ZRL8_PATMI</name>
<dbReference type="PANTHER" id="PTHR11214:SF314">
    <property type="entry name" value="HEXOSYLTRANSFERASE"/>
    <property type="match status" value="1"/>
</dbReference>
<evidence type="ECO:0000256" key="9">
    <source>
        <dbReference type="ARBA" id="ARBA00023136"/>
    </source>
</evidence>
<dbReference type="GO" id="GO:0000139">
    <property type="term" value="C:Golgi membrane"/>
    <property type="evidence" value="ECO:0007669"/>
    <property type="project" value="UniProtKB-SubCell"/>
</dbReference>
<evidence type="ECO:0000256" key="2">
    <source>
        <dbReference type="ARBA" id="ARBA00008661"/>
    </source>
</evidence>
<comment type="caution">
    <text evidence="11">Lacks conserved residue(s) required for the propagation of feature annotation.</text>
</comment>
<evidence type="ECO:0000256" key="1">
    <source>
        <dbReference type="ARBA" id="ARBA00004323"/>
    </source>
</evidence>
<keyword evidence="4" id="KW-0808">Transferase</keyword>
<keyword evidence="5 11" id="KW-0812">Transmembrane</keyword>
<dbReference type="FunFam" id="3.90.550.50:FF:000001">
    <property type="entry name" value="Hexosyltransferase"/>
    <property type="match status" value="1"/>
</dbReference>
<keyword evidence="9 11" id="KW-0472">Membrane</keyword>